<organism evidence="1">
    <name type="scientific">Phytophthora nicotianae</name>
    <name type="common">Potato buckeye rot agent</name>
    <name type="synonym">Phytophthora parasitica</name>
    <dbReference type="NCBI Taxonomy" id="4792"/>
    <lineage>
        <taxon>Eukaryota</taxon>
        <taxon>Sar</taxon>
        <taxon>Stramenopiles</taxon>
        <taxon>Oomycota</taxon>
        <taxon>Peronosporomycetes</taxon>
        <taxon>Peronosporales</taxon>
        <taxon>Peronosporaceae</taxon>
        <taxon>Phytophthora</taxon>
    </lineage>
</organism>
<name>W2IHK6_PHYNI</name>
<dbReference type="EMBL" id="KI674507">
    <property type="protein sequence ID" value="ETL33565.1"/>
    <property type="molecule type" value="Genomic_DNA"/>
</dbReference>
<reference evidence="1" key="1">
    <citation type="submission" date="2013-11" db="EMBL/GenBank/DDBJ databases">
        <title>The Genome Sequence of Phytophthora parasitica CJ05E6.</title>
        <authorList>
            <consortium name="The Broad Institute Genomics Platform"/>
            <person name="Russ C."/>
            <person name="Tyler B."/>
            <person name="Panabieres F."/>
            <person name="Shan W."/>
            <person name="Tripathy S."/>
            <person name="Grunwald N."/>
            <person name="Machado M."/>
            <person name="Johnson C.S."/>
            <person name="Arredondo F."/>
            <person name="Hong C."/>
            <person name="Coffey M."/>
            <person name="Young S.K."/>
            <person name="Zeng Q."/>
            <person name="Gargeya S."/>
            <person name="Fitzgerald M."/>
            <person name="Abouelleil A."/>
            <person name="Alvarado L."/>
            <person name="Chapman S.B."/>
            <person name="Gainer-Dewar J."/>
            <person name="Goldberg J."/>
            <person name="Griggs A."/>
            <person name="Gujja S."/>
            <person name="Hansen M."/>
            <person name="Howarth C."/>
            <person name="Imamovic A."/>
            <person name="Ireland A."/>
            <person name="Larimer J."/>
            <person name="McCowan C."/>
            <person name="Murphy C."/>
            <person name="Pearson M."/>
            <person name="Poon T.W."/>
            <person name="Priest M."/>
            <person name="Roberts A."/>
            <person name="Saif S."/>
            <person name="Shea T."/>
            <person name="Sykes S."/>
            <person name="Wortman J."/>
            <person name="Nusbaum C."/>
            <person name="Birren B."/>
        </authorList>
    </citation>
    <scope>NUCLEOTIDE SEQUENCE [LARGE SCALE GENOMIC DNA]</scope>
    <source>
        <strain evidence="1">CJ05E6</strain>
    </source>
</reference>
<proteinExistence type="predicted"/>
<evidence type="ECO:0000313" key="1">
    <source>
        <dbReference type="EMBL" id="ETL33565.1"/>
    </source>
</evidence>
<accession>W2IHK6</accession>
<dbReference type="Proteomes" id="UP000053864">
    <property type="component" value="Unassembled WGS sequence"/>
</dbReference>
<sequence length="107" mass="12325">MLLFDFAVLIDISRIRKKRRDNLYMVKWCSLVYNETRRGRIQLEVSAAFVDTSYGAVNVHDVHQAEIAGKTIVIVLDIHSHTEMLVQVHANLDLVHPVPYPLLYNPI</sequence>
<protein>
    <submittedName>
        <fullName evidence="1">Uncharacterized protein</fullName>
    </submittedName>
</protein>
<gene>
    <name evidence="1" type="ORF">L916_14000</name>
</gene>
<dbReference type="AlphaFoldDB" id="W2IHK6"/>